<keyword evidence="2" id="KW-1185">Reference proteome</keyword>
<accession>A0A2K1QPK6</accession>
<dbReference type="Proteomes" id="UP000243797">
    <property type="component" value="Unassembled WGS sequence"/>
</dbReference>
<dbReference type="STRING" id="2082308.A0A2K1QPK6"/>
<dbReference type="InParanoid" id="A0A2K1QPK6"/>
<gene>
    <name evidence="1" type="ORF">CAC42_5010</name>
</gene>
<evidence type="ECO:0000313" key="1">
    <source>
        <dbReference type="EMBL" id="PNS17046.1"/>
    </source>
</evidence>
<dbReference type="Pfam" id="PF11951">
    <property type="entry name" value="Fungal_trans_2"/>
    <property type="match status" value="1"/>
</dbReference>
<protein>
    <submittedName>
        <fullName evidence="1">Uncharacterized protein</fullName>
    </submittedName>
</protein>
<reference evidence="1 2" key="1">
    <citation type="submission" date="2017-06" db="EMBL/GenBank/DDBJ databases">
        <title>Draft genome sequence of a variant of Elsinoe murrayae.</title>
        <authorList>
            <person name="Cheng Q."/>
        </authorList>
    </citation>
    <scope>NUCLEOTIDE SEQUENCE [LARGE SCALE GENOMIC DNA]</scope>
    <source>
        <strain evidence="1 2">CQ-2017a</strain>
    </source>
</reference>
<sequence>MAATSPMVHHAVVAFSSLQLQHGSDRGPRDLHPSYYQSQQAISFAILDHEDRSVVIDAEVQHVLAAAFLLSYIDLVAGRTESAHTGLRRAFKIVSALDKDKLNTTERILISWIRLLDARAVSAGGEGLFLQEEEEQQEPDSGTATPAERDVESVLSDILLKPSQQLFQKTQYFMGRITKIDRWHRSRDTVEDESEVMAIAAQIRSDIHKLYQRRHPLMDVAVAGRLESPLIADGLARRVTRSSRMALANYHASFIHLHRVAHRHLLRTKDVTTAISTIKQVAHSMVQALGQEDTLPKRKVPRKGPGF</sequence>
<dbReference type="AlphaFoldDB" id="A0A2K1QPK6"/>
<dbReference type="InterPro" id="IPR021858">
    <property type="entry name" value="Fun_TF"/>
</dbReference>
<comment type="caution">
    <text evidence="1">The sequence shown here is derived from an EMBL/GenBank/DDBJ whole genome shotgun (WGS) entry which is preliminary data.</text>
</comment>
<name>A0A2K1QPK6_9PEZI</name>
<organism evidence="1 2">
    <name type="scientific">Sphaceloma murrayae</name>
    <dbReference type="NCBI Taxonomy" id="2082308"/>
    <lineage>
        <taxon>Eukaryota</taxon>
        <taxon>Fungi</taxon>
        <taxon>Dikarya</taxon>
        <taxon>Ascomycota</taxon>
        <taxon>Pezizomycotina</taxon>
        <taxon>Dothideomycetes</taxon>
        <taxon>Dothideomycetidae</taxon>
        <taxon>Myriangiales</taxon>
        <taxon>Elsinoaceae</taxon>
        <taxon>Sphaceloma</taxon>
    </lineage>
</organism>
<dbReference type="EMBL" id="NKHZ01000055">
    <property type="protein sequence ID" value="PNS17046.1"/>
    <property type="molecule type" value="Genomic_DNA"/>
</dbReference>
<dbReference type="OrthoDB" id="508119at2759"/>
<proteinExistence type="predicted"/>
<evidence type="ECO:0000313" key="2">
    <source>
        <dbReference type="Proteomes" id="UP000243797"/>
    </source>
</evidence>